<name>A0A0T7P7R4_YEREN</name>
<gene>
    <name evidence="2" type="ORF">ERS137941_03218</name>
</gene>
<dbReference type="Proteomes" id="UP000048841">
    <property type="component" value="Unassembled WGS sequence"/>
</dbReference>
<organism evidence="2 3">
    <name type="scientific">Yersinia enterocolitica</name>
    <dbReference type="NCBI Taxonomy" id="630"/>
    <lineage>
        <taxon>Bacteria</taxon>
        <taxon>Pseudomonadati</taxon>
        <taxon>Pseudomonadota</taxon>
        <taxon>Gammaproteobacteria</taxon>
        <taxon>Enterobacterales</taxon>
        <taxon>Yersiniaceae</taxon>
        <taxon>Yersinia</taxon>
    </lineage>
</organism>
<dbReference type="InterPro" id="IPR031856">
    <property type="entry name" value="YdaS_toxin-like"/>
</dbReference>
<dbReference type="Gene3D" id="1.10.260.40">
    <property type="entry name" value="lambda repressor-like DNA-binding domains"/>
    <property type="match status" value="1"/>
</dbReference>
<feature type="domain" description="HTH cro/C1-type" evidence="1">
    <location>
        <begin position="14"/>
        <end position="58"/>
    </location>
</feature>
<dbReference type="GO" id="GO:0003677">
    <property type="term" value="F:DNA binding"/>
    <property type="evidence" value="ECO:0007669"/>
    <property type="project" value="InterPro"/>
</dbReference>
<protein>
    <submittedName>
        <fullName evidence="2">Phage transcriptional regulator</fullName>
    </submittedName>
</protein>
<evidence type="ECO:0000313" key="3">
    <source>
        <dbReference type="Proteomes" id="UP000048841"/>
    </source>
</evidence>
<accession>A0A0T7P7R4</accession>
<dbReference type="CDD" id="cd00093">
    <property type="entry name" value="HTH_XRE"/>
    <property type="match status" value="1"/>
</dbReference>
<evidence type="ECO:0000313" key="2">
    <source>
        <dbReference type="EMBL" id="CFQ69908.1"/>
    </source>
</evidence>
<dbReference type="SUPFAM" id="SSF47413">
    <property type="entry name" value="lambda repressor-like DNA-binding domains"/>
    <property type="match status" value="1"/>
</dbReference>
<dbReference type="EMBL" id="CGBR01000027">
    <property type="protein sequence ID" value="CFQ69908.1"/>
    <property type="molecule type" value="Genomic_DNA"/>
</dbReference>
<proteinExistence type="predicted"/>
<reference evidence="2 3" key="1">
    <citation type="submission" date="2015-03" db="EMBL/GenBank/DDBJ databases">
        <authorList>
            <person name="Murphy D."/>
        </authorList>
    </citation>
    <scope>NUCLEOTIDE SEQUENCE [LARGE SCALE GENOMIC DNA]</scope>
    <source>
        <strain evidence="2 3">IP26249</strain>
    </source>
</reference>
<dbReference type="AlphaFoldDB" id="A0A0T7P7R4"/>
<evidence type="ECO:0000259" key="1">
    <source>
        <dbReference type="PROSITE" id="PS50943"/>
    </source>
</evidence>
<dbReference type="InterPro" id="IPR010982">
    <property type="entry name" value="Lambda_DNA-bd_dom_sf"/>
</dbReference>
<dbReference type="PROSITE" id="PS50943">
    <property type="entry name" value="HTH_CROC1"/>
    <property type="match status" value="1"/>
</dbReference>
<dbReference type="InterPro" id="IPR001387">
    <property type="entry name" value="Cro/C1-type_HTH"/>
</dbReference>
<sequence length="93" mass="10157">MGNVIKTAIQIVGTQKRLAEACGVTQAAVQKWLCGKAKVAPRNVKSLVDATNGEVQAHQIRPDLPNLFPHPDSKTIRVEEELSVKAELNKTTR</sequence>
<dbReference type="Pfam" id="PF15943">
    <property type="entry name" value="YdaS_toxin"/>
    <property type="match status" value="1"/>
</dbReference>
<dbReference type="RefSeq" id="WP_049532751.1">
    <property type="nucleotide sequence ID" value="NZ_CGBR01000027.1"/>
</dbReference>